<feature type="non-terminal residue" evidence="2">
    <location>
        <position position="81"/>
    </location>
</feature>
<name>A0A382X9V4_9ZZZZ</name>
<gene>
    <name evidence="2" type="ORF">METZ01_LOCUS420820</name>
</gene>
<accession>A0A382X9V4</accession>
<reference evidence="2" key="1">
    <citation type="submission" date="2018-05" db="EMBL/GenBank/DDBJ databases">
        <authorList>
            <person name="Lanie J.A."/>
            <person name="Ng W.-L."/>
            <person name="Kazmierczak K.M."/>
            <person name="Andrzejewski T.M."/>
            <person name="Davidsen T.M."/>
            <person name="Wayne K.J."/>
            <person name="Tettelin H."/>
            <person name="Glass J.I."/>
            <person name="Rusch D."/>
            <person name="Podicherti R."/>
            <person name="Tsui H.-C.T."/>
            <person name="Winkler M.E."/>
        </authorList>
    </citation>
    <scope>NUCLEOTIDE SEQUENCE</scope>
</reference>
<evidence type="ECO:0000313" key="2">
    <source>
        <dbReference type="EMBL" id="SVD67966.1"/>
    </source>
</evidence>
<dbReference type="AlphaFoldDB" id="A0A382X9V4"/>
<evidence type="ECO:0000259" key="1">
    <source>
        <dbReference type="Pfam" id="PF08722"/>
    </source>
</evidence>
<organism evidence="2">
    <name type="scientific">marine metagenome</name>
    <dbReference type="NCBI Taxonomy" id="408172"/>
    <lineage>
        <taxon>unclassified sequences</taxon>
        <taxon>metagenomes</taxon>
        <taxon>ecological metagenomes</taxon>
    </lineage>
</organism>
<protein>
    <recommendedName>
        <fullName evidence="1">TnsA endonuclease N-terminal domain-containing protein</fullName>
    </recommendedName>
</protein>
<dbReference type="Gene3D" id="3.40.91.30">
    <property type="match status" value="1"/>
</dbReference>
<dbReference type="InterPro" id="IPR014833">
    <property type="entry name" value="TnsA_N"/>
</dbReference>
<dbReference type="Pfam" id="PF08722">
    <property type="entry name" value="Tn7_TnsA-like_N"/>
    <property type="match status" value="1"/>
</dbReference>
<dbReference type="EMBL" id="UINC01166166">
    <property type="protein sequence ID" value="SVD67966.1"/>
    <property type="molecule type" value="Genomic_DNA"/>
</dbReference>
<proteinExistence type="predicted"/>
<sequence length="81" mass="9900">MSYKGKYKIKNLKKYRGDPTKITYRSLWEKKFMNYCEGNPMVIEWSSEEIVVPYKSPIDKRVHRYFPDFWIKIKKKDGLTE</sequence>
<feature type="domain" description="TnsA endonuclease N-terminal" evidence="1">
    <location>
        <begin position="39"/>
        <end position="78"/>
    </location>
</feature>